<proteinExistence type="predicted"/>
<keyword evidence="4" id="KW-1185">Reference proteome</keyword>
<name>A0A843W5T1_COLES</name>
<comment type="caution">
    <text evidence="3">The sequence shown here is derived from an EMBL/GenBank/DDBJ whole genome shotgun (WGS) entry which is preliminary data.</text>
</comment>
<dbReference type="Proteomes" id="UP000652761">
    <property type="component" value="Unassembled WGS sequence"/>
</dbReference>
<evidence type="ECO:0000256" key="1">
    <source>
        <dbReference type="SAM" id="Phobius"/>
    </source>
</evidence>
<dbReference type="PANTHER" id="PTHR12956">
    <property type="entry name" value="ALKALINE CERAMIDASE-RELATED"/>
    <property type="match status" value="1"/>
</dbReference>
<feature type="transmembrane region" description="Helical" evidence="1">
    <location>
        <begin position="53"/>
        <end position="70"/>
    </location>
</feature>
<keyword evidence="1" id="KW-0812">Transmembrane</keyword>
<sequence>MSTSVFNAVSIPISDDDSDEPTAKLRVRARRRRKKPGIRGGGGFCRWIVRTAIRWWPVLLFFPVIVLLVFEVSGSSRKPDEGGDPVEVVHEEESHGNLNRLDPTTRVVNGVREPCLKILSPEEIQHLEFPGGAETNFPIKKVLYKSDSEASYAGDNDTLSRQYTDYTRFNLFTGNQTLHEREESFKVCYVAFWDEITLSAQEAEGKKVDDNHMIGKWRIVVVRDLPFSDQRLNGKIPKMLSHRLFPQARYSVWVDSKSQFRRDPLGVLEALLWRTNSVLAISEHGARSNVFDEGKAIVKKNKATPEEVKTQLAQYRQDGFPDVKRFNGKKGTPTL</sequence>
<dbReference type="Pfam" id="PF04765">
    <property type="entry name" value="TOD1_MUCI70"/>
    <property type="match status" value="1"/>
</dbReference>
<gene>
    <name evidence="3" type="ORF">Taro_032321</name>
</gene>
<evidence type="ECO:0000313" key="3">
    <source>
        <dbReference type="EMBL" id="MQL99593.1"/>
    </source>
</evidence>
<dbReference type="PANTHER" id="PTHR12956:SF17">
    <property type="entry name" value="OS01G0749100 PROTEIN"/>
    <property type="match status" value="1"/>
</dbReference>
<dbReference type="EMBL" id="NMUH01002377">
    <property type="protein sequence ID" value="MQL99593.1"/>
    <property type="molecule type" value="Genomic_DNA"/>
</dbReference>
<evidence type="ECO:0000313" key="4">
    <source>
        <dbReference type="Proteomes" id="UP000652761"/>
    </source>
</evidence>
<evidence type="ECO:0000259" key="2">
    <source>
        <dbReference type="Pfam" id="PF04765"/>
    </source>
</evidence>
<dbReference type="OrthoDB" id="1905162at2759"/>
<protein>
    <recommendedName>
        <fullName evidence="2">TOD1/MUCI70 glycosyltransferase-like domain-containing protein</fullName>
    </recommendedName>
</protein>
<organism evidence="3 4">
    <name type="scientific">Colocasia esculenta</name>
    <name type="common">Wild taro</name>
    <name type="synonym">Arum esculentum</name>
    <dbReference type="NCBI Taxonomy" id="4460"/>
    <lineage>
        <taxon>Eukaryota</taxon>
        <taxon>Viridiplantae</taxon>
        <taxon>Streptophyta</taxon>
        <taxon>Embryophyta</taxon>
        <taxon>Tracheophyta</taxon>
        <taxon>Spermatophyta</taxon>
        <taxon>Magnoliopsida</taxon>
        <taxon>Liliopsida</taxon>
        <taxon>Araceae</taxon>
        <taxon>Aroideae</taxon>
        <taxon>Colocasieae</taxon>
        <taxon>Colocasia</taxon>
    </lineage>
</organism>
<feature type="domain" description="TOD1/MUCI70 glycosyltransferase-like" evidence="2">
    <location>
        <begin position="186"/>
        <end position="330"/>
    </location>
</feature>
<accession>A0A843W5T1</accession>
<dbReference type="AlphaFoldDB" id="A0A843W5T1"/>
<keyword evidence="1" id="KW-1133">Transmembrane helix</keyword>
<dbReference type="InterPro" id="IPR006852">
    <property type="entry name" value="TOD1_MUCI70"/>
</dbReference>
<keyword evidence="1" id="KW-0472">Membrane</keyword>
<dbReference type="InterPro" id="IPR048354">
    <property type="entry name" value="TOD1_MUCI70_glycTrfase_dom"/>
</dbReference>
<reference evidence="3" key="1">
    <citation type="submission" date="2017-07" db="EMBL/GenBank/DDBJ databases">
        <title>Taro Niue Genome Assembly and Annotation.</title>
        <authorList>
            <person name="Atibalentja N."/>
            <person name="Keating K."/>
            <person name="Fields C.J."/>
        </authorList>
    </citation>
    <scope>NUCLEOTIDE SEQUENCE</scope>
    <source>
        <strain evidence="3">Niue_2</strain>
        <tissue evidence="3">Leaf</tissue>
    </source>
</reference>